<evidence type="ECO:0000313" key="8">
    <source>
        <dbReference type="EMBL" id="HFI90765.1"/>
    </source>
</evidence>
<dbReference type="InterPro" id="IPR001734">
    <property type="entry name" value="Na/solute_symporter"/>
</dbReference>
<evidence type="ECO:0000256" key="4">
    <source>
        <dbReference type="ARBA" id="ARBA00022989"/>
    </source>
</evidence>
<dbReference type="PROSITE" id="PS50283">
    <property type="entry name" value="NA_SOLUT_SYMP_3"/>
    <property type="match status" value="1"/>
</dbReference>
<comment type="subcellular location">
    <subcellularLocation>
        <location evidence="1">Membrane</location>
        <topology evidence="1">Multi-pass membrane protein</topology>
    </subcellularLocation>
</comment>
<reference evidence="8" key="1">
    <citation type="journal article" date="2020" name="mSystems">
        <title>Genome- and Community-Level Interaction Insights into Carbon Utilization and Element Cycling Functions of Hydrothermarchaeota in Hydrothermal Sediment.</title>
        <authorList>
            <person name="Zhou Z."/>
            <person name="Liu Y."/>
            <person name="Xu W."/>
            <person name="Pan J."/>
            <person name="Luo Z.H."/>
            <person name="Li M."/>
        </authorList>
    </citation>
    <scope>NUCLEOTIDE SEQUENCE [LARGE SCALE GENOMIC DNA]</scope>
    <source>
        <strain evidence="8">SpSt-479</strain>
    </source>
</reference>
<accession>A0A7V2ZIY2</accession>
<dbReference type="CDD" id="cd11477">
    <property type="entry name" value="SLC5sbd_u1"/>
    <property type="match status" value="1"/>
</dbReference>
<feature type="transmembrane region" description="Helical" evidence="7">
    <location>
        <begin position="44"/>
        <end position="64"/>
    </location>
</feature>
<feature type="transmembrane region" description="Helical" evidence="7">
    <location>
        <begin position="439"/>
        <end position="458"/>
    </location>
</feature>
<keyword evidence="5 7" id="KW-0472">Membrane</keyword>
<dbReference type="GO" id="GO:0005412">
    <property type="term" value="F:D-glucose:sodium symporter activity"/>
    <property type="evidence" value="ECO:0007669"/>
    <property type="project" value="TreeGrafter"/>
</dbReference>
<feature type="transmembrane region" description="Helical" evidence="7">
    <location>
        <begin position="464"/>
        <end position="483"/>
    </location>
</feature>
<feature type="transmembrane region" description="Helical" evidence="7">
    <location>
        <begin position="76"/>
        <end position="96"/>
    </location>
</feature>
<dbReference type="GO" id="GO:0005886">
    <property type="term" value="C:plasma membrane"/>
    <property type="evidence" value="ECO:0007669"/>
    <property type="project" value="TreeGrafter"/>
</dbReference>
<keyword evidence="3 7" id="KW-0812">Transmembrane</keyword>
<evidence type="ECO:0000256" key="6">
    <source>
        <dbReference type="RuleBase" id="RU362091"/>
    </source>
</evidence>
<feature type="transmembrane region" description="Helical" evidence="7">
    <location>
        <begin position="384"/>
        <end position="406"/>
    </location>
</feature>
<dbReference type="Gene3D" id="1.20.1730.10">
    <property type="entry name" value="Sodium/glucose cotransporter"/>
    <property type="match status" value="1"/>
</dbReference>
<feature type="transmembrane region" description="Helical" evidence="7">
    <location>
        <begin position="160"/>
        <end position="183"/>
    </location>
</feature>
<sequence length="582" mass="66011">MELLDYIIVFLYFIISFSIAFYFYKRAGKDTSEFFLSGRNLPWYLAGLSMVATTFAADTPLAVTELVARNGIAGNWLWWNFAFGGMLTVFFFSRLWRRAGLMTEVEFAEFRYSGKPAKFLRGFRAVYLGFIMNIIIIGWVNKAMISILTGFFGIDETVVFFYVFAVMFIVAVYSALSGLWGVVVTDAFQFIMAMTGCIILAILVVNSPQIGGISELQNKLPETVFNFFPSISDTGNAAGTMVLSLSSFLAYVGIIWWASWYPGAEPGGGGYVVQRMLSAKNEKHSLFATLFFQVAHYALRPWPWIITGLATLVLYPELSENHKGLGYIYAMKDFLPTGLKGLLIAAFFAAYMSTIATQLNWGTSYIINDFYRRFLVKDNSEKHYVLISRIFTLLLMIVSVIVTLFINRISGAWEFILECGAGLGLVLILRWFWWRINAWSEISAMITPFVILPILKLFQVQFPITLFIIVPSTTLVWLLVTFLTKPTDEKTLIDFYKKVYPGGKLWSKISEKIPDAPKQQNFFSMFVNWIAGVILVYSSLFAIGKIILGFYTDSIIYFALIILSVIIISKNLSKEGWERLLE</sequence>
<evidence type="ECO:0000256" key="3">
    <source>
        <dbReference type="ARBA" id="ARBA00022692"/>
    </source>
</evidence>
<comment type="caution">
    <text evidence="8">The sequence shown here is derived from an EMBL/GenBank/DDBJ whole genome shotgun (WGS) entry which is preliminary data.</text>
</comment>
<evidence type="ECO:0000256" key="7">
    <source>
        <dbReference type="SAM" id="Phobius"/>
    </source>
</evidence>
<keyword evidence="4 7" id="KW-1133">Transmembrane helix</keyword>
<feature type="transmembrane region" description="Helical" evidence="7">
    <location>
        <begin position="190"/>
        <end position="210"/>
    </location>
</feature>
<feature type="transmembrane region" description="Helical" evidence="7">
    <location>
        <begin position="237"/>
        <end position="258"/>
    </location>
</feature>
<name>A0A7V2ZIY2_9BACT</name>
<evidence type="ECO:0000256" key="2">
    <source>
        <dbReference type="ARBA" id="ARBA00006434"/>
    </source>
</evidence>
<dbReference type="EMBL" id="DSUJ01000008">
    <property type="protein sequence ID" value="HFI90765.1"/>
    <property type="molecule type" value="Genomic_DNA"/>
</dbReference>
<proteinExistence type="inferred from homology"/>
<comment type="similarity">
    <text evidence="2 6">Belongs to the sodium:solute symporter (SSF) (TC 2.A.21) family.</text>
</comment>
<feature type="transmembrane region" description="Helical" evidence="7">
    <location>
        <begin position="341"/>
        <end position="363"/>
    </location>
</feature>
<dbReference type="PANTHER" id="PTHR11819">
    <property type="entry name" value="SOLUTE CARRIER FAMILY 5"/>
    <property type="match status" value="1"/>
</dbReference>
<feature type="transmembrane region" description="Helical" evidence="7">
    <location>
        <begin position="412"/>
        <end position="432"/>
    </location>
</feature>
<dbReference type="AlphaFoldDB" id="A0A7V2ZIY2"/>
<organism evidence="8">
    <name type="scientific">Ignavibacterium album</name>
    <dbReference type="NCBI Taxonomy" id="591197"/>
    <lineage>
        <taxon>Bacteria</taxon>
        <taxon>Pseudomonadati</taxon>
        <taxon>Ignavibacteriota</taxon>
        <taxon>Ignavibacteria</taxon>
        <taxon>Ignavibacteriales</taxon>
        <taxon>Ignavibacteriaceae</taxon>
        <taxon>Ignavibacterium</taxon>
    </lineage>
</organism>
<gene>
    <name evidence="8" type="ORF">ENS31_04435</name>
</gene>
<dbReference type="Pfam" id="PF00474">
    <property type="entry name" value="SSF"/>
    <property type="match status" value="1"/>
</dbReference>
<feature type="transmembrane region" description="Helical" evidence="7">
    <location>
        <begin position="6"/>
        <end position="24"/>
    </location>
</feature>
<dbReference type="PANTHER" id="PTHR11819:SF77">
    <property type="entry name" value="SODIUM_GLUCOSE COTRANSPORT PROTEIN"/>
    <property type="match status" value="1"/>
</dbReference>
<evidence type="ECO:0000256" key="1">
    <source>
        <dbReference type="ARBA" id="ARBA00004141"/>
    </source>
</evidence>
<dbReference type="InterPro" id="IPR038377">
    <property type="entry name" value="Na/Glc_symporter_sf"/>
</dbReference>
<protein>
    <submittedName>
        <fullName evidence="8">Sodium:proline symporter</fullName>
    </submittedName>
</protein>
<feature type="transmembrane region" description="Helical" evidence="7">
    <location>
        <begin position="285"/>
        <end position="306"/>
    </location>
</feature>
<evidence type="ECO:0000256" key="5">
    <source>
        <dbReference type="ARBA" id="ARBA00023136"/>
    </source>
</evidence>
<feature type="transmembrane region" description="Helical" evidence="7">
    <location>
        <begin position="125"/>
        <end position="154"/>
    </location>
</feature>
<feature type="transmembrane region" description="Helical" evidence="7">
    <location>
        <begin position="554"/>
        <end position="572"/>
    </location>
</feature>
<feature type="transmembrane region" description="Helical" evidence="7">
    <location>
        <begin position="526"/>
        <end position="548"/>
    </location>
</feature>